<feature type="domain" description="HTH crp-type" evidence="4">
    <location>
        <begin position="149"/>
        <end position="215"/>
    </location>
</feature>
<accession>A0ABR7JMU1</accession>
<organism evidence="5 6">
    <name type="scientific">Romboutsia faecis</name>
    <dbReference type="NCBI Taxonomy" id="2764597"/>
    <lineage>
        <taxon>Bacteria</taxon>
        <taxon>Bacillati</taxon>
        <taxon>Bacillota</taxon>
        <taxon>Clostridia</taxon>
        <taxon>Peptostreptococcales</taxon>
        <taxon>Peptostreptococcaceae</taxon>
        <taxon>Romboutsia</taxon>
    </lineage>
</organism>
<gene>
    <name evidence="5" type="ORF">H8923_05500</name>
</gene>
<evidence type="ECO:0000256" key="1">
    <source>
        <dbReference type="ARBA" id="ARBA00023015"/>
    </source>
</evidence>
<dbReference type="SUPFAM" id="SSF46785">
    <property type="entry name" value="Winged helix' DNA-binding domain"/>
    <property type="match status" value="1"/>
</dbReference>
<dbReference type="Gene3D" id="1.10.10.10">
    <property type="entry name" value="Winged helix-like DNA-binding domain superfamily/Winged helix DNA-binding domain"/>
    <property type="match status" value="1"/>
</dbReference>
<dbReference type="PROSITE" id="PS51063">
    <property type="entry name" value="HTH_CRP_2"/>
    <property type="match status" value="1"/>
</dbReference>
<keyword evidence="1" id="KW-0805">Transcription regulation</keyword>
<dbReference type="InterPro" id="IPR036388">
    <property type="entry name" value="WH-like_DNA-bd_sf"/>
</dbReference>
<evidence type="ECO:0000313" key="5">
    <source>
        <dbReference type="EMBL" id="MBC5996210.1"/>
    </source>
</evidence>
<keyword evidence="3" id="KW-0804">Transcription</keyword>
<dbReference type="EMBL" id="JACRWE010000002">
    <property type="protein sequence ID" value="MBC5996210.1"/>
    <property type="molecule type" value="Genomic_DNA"/>
</dbReference>
<evidence type="ECO:0000259" key="4">
    <source>
        <dbReference type="PROSITE" id="PS51063"/>
    </source>
</evidence>
<dbReference type="SUPFAM" id="SSF51206">
    <property type="entry name" value="cAMP-binding domain-like"/>
    <property type="match status" value="1"/>
</dbReference>
<name>A0ABR7JMU1_9FIRM</name>
<dbReference type="Pfam" id="PF13545">
    <property type="entry name" value="HTH_Crp_2"/>
    <property type="match status" value="1"/>
</dbReference>
<dbReference type="InterPro" id="IPR036390">
    <property type="entry name" value="WH_DNA-bd_sf"/>
</dbReference>
<reference evidence="5 6" key="1">
    <citation type="submission" date="2020-08" db="EMBL/GenBank/DDBJ databases">
        <authorList>
            <person name="Liu C."/>
            <person name="Sun Q."/>
        </authorList>
    </citation>
    <scope>NUCLEOTIDE SEQUENCE [LARGE SCALE GENOMIC DNA]</scope>
    <source>
        <strain evidence="5 6">NSJ-18</strain>
    </source>
</reference>
<sequence>MDKKEILEEILPFFNSLSVKESQELISKSILIKYEEGKIVHNKNSTCTGLLITISGQFRTFISAPSGREITLFRLLDRDVCILSASCAFQNITYDINLESEKESLAIIIDSSIIKDLSKSNAKVLEFLLNITQNKLSEVMYVLEQAVFFSLDSRISNFLIEESNLTNSSTLYLTHESIANHIGSSREVVSKILKKFERDDIIEISRGKLKILNIEKLNNLSNS</sequence>
<dbReference type="InterPro" id="IPR018490">
    <property type="entry name" value="cNMP-bd_dom_sf"/>
</dbReference>
<evidence type="ECO:0000313" key="6">
    <source>
        <dbReference type="Proteomes" id="UP000609849"/>
    </source>
</evidence>
<evidence type="ECO:0000256" key="3">
    <source>
        <dbReference type="ARBA" id="ARBA00023163"/>
    </source>
</evidence>
<dbReference type="InterPro" id="IPR012318">
    <property type="entry name" value="HTH_CRP"/>
</dbReference>
<evidence type="ECO:0000256" key="2">
    <source>
        <dbReference type="ARBA" id="ARBA00023125"/>
    </source>
</evidence>
<dbReference type="SMART" id="SM00419">
    <property type="entry name" value="HTH_CRP"/>
    <property type="match status" value="1"/>
</dbReference>
<dbReference type="Proteomes" id="UP000609849">
    <property type="component" value="Unassembled WGS sequence"/>
</dbReference>
<protein>
    <submittedName>
        <fullName evidence="5">Crp/Fnr family transcriptional regulator</fullName>
    </submittedName>
</protein>
<dbReference type="Gene3D" id="2.60.120.10">
    <property type="entry name" value="Jelly Rolls"/>
    <property type="match status" value="1"/>
</dbReference>
<dbReference type="InterPro" id="IPR014710">
    <property type="entry name" value="RmlC-like_jellyroll"/>
</dbReference>
<keyword evidence="2" id="KW-0238">DNA-binding</keyword>
<dbReference type="PRINTS" id="PR00034">
    <property type="entry name" value="HTHCRP"/>
</dbReference>
<proteinExistence type="predicted"/>
<keyword evidence="6" id="KW-1185">Reference proteome</keyword>
<comment type="caution">
    <text evidence="5">The sequence shown here is derived from an EMBL/GenBank/DDBJ whole genome shotgun (WGS) entry which is preliminary data.</text>
</comment>